<gene>
    <name evidence="4" type="ORF">B5C08_01225</name>
</gene>
<dbReference type="GO" id="GO:0003677">
    <property type="term" value="F:DNA binding"/>
    <property type="evidence" value="ECO:0007669"/>
    <property type="project" value="InterPro"/>
</dbReference>
<dbReference type="InterPro" id="IPR010994">
    <property type="entry name" value="RuvA_2-like"/>
</dbReference>
<dbReference type="GO" id="GO:0006281">
    <property type="term" value="P:DNA repair"/>
    <property type="evidence" value="ECO:0007669"/>
    <property type="project" value="InterPro"/>
</dbReference>
<evidence type="ECO:0000313" key="5">
    <source>
        <dbReference type="Proteomes" id="UP000218335"/>
    </source>
</evidence>
<keyword evidence="2" id="KW-0472">Membrane</keyword>
<evidence type="ECO:0000313" key="4">
    <source>
        <dbReference type="EMBL" id="PCF57383.1"/>
    </source>
</evidence>
<dbReference type="PANTHER" id="PTHR21180:SF32">
    <property type="entry name" value="ENDONUCLEASE_EXONUCLEASE_PHOSPHATASE FAMILY DOMAIN-CONTAINING PROTEIN 1"/>
    <property type="match status" value="1"/>
</dbReference>
<dbReference type="Proteomes" id="UP000218335">
    <property type="component" value="Unassembled WGS sequence"/>
</dbReference>
<organism evidence="4 5">
    <name type="scientific">Staphylococcus delphini</name>
    <dbReference type="NCBI Taxonomy" id="53344"/>
    <lineage>
        <taxon>Bacteria</taxon>
        <taxon>Bacillati</taxon>
        <taxon>Bacillota</taxon>
        <taxon>Bacilli</taxon>
        <taxon>Bacillales</taxon>
        <taxon>Staphylococcaceae</taxon>
        <taxon>Staphylococcus</taxon>
        <taxon>Staphylococcus intermedius group</taxon>
    </lineage>
</organism>
<dbReference type="NCBIfam" id="TIGR00426">
    <property type="entry name" value="competence protein ComEA helix-hairpin-helix repeat region"/>
    <property type="match status" value="1"/>
</dbReference>
<dbReference type="RefSeq" id="WP_096592044.1">
    <property type="nucleotide sequence ID" value="NZ_MWRM01000001.1"/>
</dbReference>
<keyword evidence="2" id="KW-1133">Transmembrane helix</keyword>
<dbReference type="InterPro" id="IPR051675">
    <property type="entry name" value="Endo/Exo/Phosphatase_dom_1"/>
</dbReference>
<feature type="transmembrane region" description="Helical" evidence="2">
    <location>
        <begin position="16"/>
        <end position="34"/>
    </location>
</feature>
<dbReference type="GO" id="GO:0015628">
    <property type="term" value="P:protein secretion by the type II secretion system"/>
    <property type="evidence" value="ECO:0007669"/>
    <property type="project" value="TreeGrafter"/>
</dbReference>
<evidence type="ECO:0000256" key="2">
    <source>
        <dbReference type="SAM" id="Phobius"/>
    </source>
</evidence>
<dbReference type="InterPro" id="IPR003583">
    <property type="entry name" value="Hlx-hairpin-Hlx_DNA-bd_motif"/>
</dbReference>
<dbReference type="InterPro" id="IPR004509">
    <property type="entry name" value="Competence_ComEA_HhH"/>
</dbReference>
<dbReference type="SMART" id="SM00278">
    <property type="entry name" value="HhH1"/>
    <property type="match status" value="2"/>
</dbReference>
<reference evidence="4 5" key="1">
    <citation type="journal article" date="2017" name="PLoS ONE">
        <title>Development of a real-time PCR for detection of Staphylococcus pseudintermedius using a novel automated comparison of whole-genome sequences.</title>
        <authorList>
            <person name="Verstappen K.M."/>
            <person name="Huijbregts L."/>
            <person name="Spaninks M."/>
            <person name="Wagenaar J.A."/>
            <person name="Fluit A.C."/>
            <person name="Duim B."/>
        </authorList>
    </citation>
    <scope>NUCLEOTIDE SEQUENCE [LARGE SCALE GENOMIC DNA]</scope>
    <source>
        <strain evidence="4 5">215070706401-1</strain>
    </source>
</reference>
<dbReference type="PANTHER" id="PTHR21180">
    <property type="entry name" value="ENDONUCLEASE/EXONUCLEASE/PHOSPHATASE FAMILY DOMAIN-CONTAINING PROTEIN 1"/>
    <property type="match status" value="1"/>
</dbReference>
<evidence type="ECO:0000256" key="1">
    <source>
        <dbReference type="SAM" id="MobiDB-lite"/>
    </source>
</evidence>
<dbReference type="GO" id="GO:0015627">
    <property type="term" value="C:type II protein secretion system complex"/>
    <property type="evidence" value="ECO:0007669"/>
    <property type="project" value="TreeGrafter"/>
</dbReference>
<feature type="region of interest" description="Disordered" evidence="1">
    <location>
        <begin position="49"/>
        <end position="74"/>
    </location>
</feature>
<dbReference type="SUPFAM" id="SSF47781">
    <property type="entry name" value="RuvA domain 2-like"/>
    <property type="match status" value="1"/>
</dbReference>
<feature type="domain" description="Helix-hairpin-helix DNA-binding motif class 1" evidence="3">
    <location>
        <begin position="170"/>
        <end position="189"/>
    </location>
</feature>
<name>A0A2A4H1A4_9STAP</name>
<sequence>MFSVDQFTALVKQYKMQTAIVIAFLIALVGWLVLNSGEEDPAKDALAMQQTQPIETHQATSKSKDKKEQNAQTPQKIIVDIKGAVKNPNTYEMQSDDRMKQLLDKAKPLKDADLSRVNLAEKLTDQKMIYIPSQGEVASTNSSHASQQDHISATSTSQNISVNLNTADEKELTQIPGIGPSKAQTIIKHREENGPFQSVENLKDVKGIGEKTFEKLKDYLTV</sequence>
<protein>
    <submittedName>
        <fullName evidence="4">Competence protein ComEA</fullName>
    </submittedName>
</protein>
<comment type="caution">
    <text evidence="4">The sequence shown here is derived from an EMBL/GenBank/DDBJ whole genome shotgun (WGS) entry which is preliminary data.</text>
</comment>
<keyword evidence="2" id="KW-0812">Transmembrane</keyword>
<dbReference type="AlphaFoldDB" id="A0A2A4H1A4"/>
<dbReference type="Pfam" id="PF12836">
    <property type="entry name" value="HHH_3"/>
    <property type="match status" value="1"/>
</dbReference>
<feature type="compositionally biased region" description="Polar residues" evidence="1">
    <location>
        <begin position="49"/>
        <end position="61"/>
    </location>
</feature>
<accession>A0A2A4H1A4</accession>
<proteinExistence type="predicted"/>
<evidence type="ECO:0000259" key="3">
    <source>
        <dbReference type="SMART" id="SM00278"/>
    </source>
</evidence>
<feature type="domain" description="Helix-hairpin-helix DNA-binding motif class 1" evidence="3">
    <location>
        <begin position="200"/>
        <end position="219"/>
    </location>
</feature>
<dbReference type="Gene3D" id="1.10.150.280">
    <property type="entry name" value="AF1531-like domain"/>
    <property type="match status" value="1"/>
</dbReference>
<dbReference type="EMBL" id="MWUU01000001">
    <property type="protein sequence ID" value="PCF57383.1"/>
    <property type="molecule type" value="Genomic_DNA"/>
</dbReference>